<sequence length="69" mass="7574">MVRCSAFSERRLLLLVAFGCSVQTKYVSDVHKQDLLPCLSTLPCHCGQLTVQSKLSCCASEISQSLLAR</sequence>
<keyword evidence="3" id="KW-1185">Reference proteome</keyword>
<feature type="chain" id="PRO_5004651875" description="Secreted protein" evidence="1">
    <location>
        <begin position="25"/>
        <end position="69"/>
    </location>
</feature>
<evidence type="ECO:0000313" key="2">
    <source>
        <dbReference type="EMBL" id="CCX30336.1"/>
    </source>
</evidence>
<organism evidence="2 3">
    <name type="scientific">Pyronema omphalodes (strain CBS 100304)</name>
    <name type="common">Pyronema confluens</name>
    <dbReference type="NCBI Taxonomy" id="1076935"/>
    <lineage>
        <taxon>Eukaryota</taxon>
        <taxon>Fungi</taxon>
        <taxon>Dikarya</taxon>
        <taxon>Ascomycota</taxon>
        <taxon>Pezizomycotina</taxon>
        <taxon>Pezizomycetes</taxon>
        <taxon>Pezizales</taxon>
        <taxon>Pyronemataceae</taxon>
        <taxon>Pyronema</taxon>
    </lineage>
</organism>
<dbReference type="AlphaFoldDB" id="U4LSP5"/>
<dbReference type="EMBL" id="HF935439">
    <property type="protein sequence ID" value="CCX30336.1"/>
    <property type="molecule type" value="Genomic_DNA"/>
</dbReference>
<gene>
    <name evidence="2" type="ORF">PCON_08533</name>
</gene>
<evidence type="ECO:0000256" key="1">
    <source>
        <dbReference type="SAM" id="SignalP"/>
    </source>
</evidence>
<proteinExistence type="predicted"/>
<keyword evidence="1" id="KW-0732">Signal</keyword>
<dbReference type="Proteomes" id="UP000018144">
    <property type="component" value="Unassembled WGS sequence"/>
</dbReference>
<protein>
    <recommendedName>
        <fullName evidence="4">Secreted protein</fullName>
    </recommendedName>
</protein>
<evidence type="ECO:0000313" key="3">
    <source>
        <dbReference type="Proteomes" id="UP000018144"/>
    </source>
</evidence>
<name>U4LSP5_PYROM</name>
<reference evidence="2 3" key="1">
    <citation type="journal article" date="2013" name="PLoS Genet.">
        <title>The genome and development-dependent transcriptomes of Pyronema confluens: a window into fungal evolution.</title>
        <authorList>
            <person name="Traeger S."/>
            <person name="Altegoer F."/>
            <person name="Freitag M."/>
            <person name="Gabaldon T."/>
            <person name="Kempken F."/>
            <person name="Kumar A."/>
            <person name="Marcet-Houben M."/>
            <person name="Poggeler S."/>
            <person name="Stajich J.E."/>
            <person name="Nowrousian M."/>
        </authorList>
    </citation>
    <scope>NUCLEOTIDE SEQUENCE [LARGE SCALE GENOMIC DNA]</scope>
    <source>
        <strain evidence="3">CBS 100304</strain>
        <tissue evidence="2">Vegetative mycelium</tissue>
    </source>
</reference>
<accession>U4LSP5</accession>
<feature type="signal peptide" evidence="1">
    <location>
        <begin position="1"/>
        <end position="24"/>
    </location>
</feature>
<evidence type="ECO:0008006" key="4">
    <source>
        <dbReference type="Google" id="ProtNLM"/>
    </source>
</evidence>